<dbReference type="PANTHER" id="PTHR34631">
    <property type="match status" value="1"/>
</dbReference>
<accession>A0A1U9UJZ6</accession>
<gene>
    <name evidence="2" type="ORF">BJN34_01685</name>
    <name evidence="3" type="ORF">BJN34_11465</name>
</gene>
<sequence>MRKDEHKTREPKGIYRVRNWSAYNAGLIARGDVTIWIDRGVLKQEPAAGSLNRGRPRVYSDAVIQMLLGLKQVFRLPLRALQGFAHSVRALAFADLPVPNYTTLSRRAQELEVVLPVRRADESLHLVVDSTGLKVFGEGEWKVRKHGYSKRRTWRKVHLAMDAKTGQICAALMTHQDVGDADVLPELLDQVPTDTPIDTVGGDGAYDTKQCHAAIAARDAQPSIPPREGAMPWPESTSGAAWRNEAIDAIARSSRREWKKSSGYHRRSLVETLMYRLKALTGNCLWARKVGSQATEVAIRVGVLNRMTALARPHSVRIA</sequence>
<dbReference type="InterPro" id="IPR053172">
    <property type="entry name" value="Tn903_transposase"/>
</dbReference>
<evidence type="ECO:0000313" key="3">
    <source>
        <dbReference type="EMBL" id="AQV94504.1"/>
    </source>
</evidence>
<dbReference type="RefSeq" id="WP_078195051.1">
    <property type="nucleotide sequence ID" value="NZ_CP017757.2"/>
</dbReference>
<organism evidence="2 4">
    <name type="scientific">Cupriavidus necator</name>
    <name type="common">Alcaligenes eutrophus</name>
    <name type="synonym">Ralstonia eutropha</name>
    <dbReference type="NCBI Taxonomy" id="106590"/>
    <lineage>
        <taxon>Bacteria</taxon>
        <taxon>Pseudomonadati</taxon>
        <taxon>Pseudomonadota</taxon>
        <taxon>Betaproteobacteria</taxon>
        <taxon>Burkholderiales</taxon>
        <taxon>Burkholderiaceae</taxon>
        <taxon>Cupriavidus</taxon>
    </lineage>
</organism>
<dbReference type="EMBL" id="CP017757">
    <property type="protein sequence ID" value="AQV92601.1"/>
    <property type="molecule type" value="Genomic_DNA"/>
</dbReference>
<dbReference type="KEGG" id="cuh:BJN34_01685"/>
<evidence type="ECO:0000313" key="2">
    <source>
        <dbReference type="EMBL" id="AQV92601.1"/>
    </source>
</evidence>
<protein>
    <submittedName>
        <fullName evidence="2">IS5 family transposase</fullName>
    </submittedName>
</protein>
<name>A0A1U9UJZ6_CUPNE</name>
<evidence type="ECO:0000259" key="1">
    <source>
        <dbReference type="Pfam" id="PF13737"/>
    </source>
</evidence>
<dbReference type="Proteomes" id="UP000189627">
    <property type="component" value="Chromosome 1"/>
</dbReference>
<dbReference type="InterPro" id="IPR053520">
    <property type="entry name" value="Transposase_Tn903"/>
</dbReference>
<dbReference type="KEGG" id="cuh:BJN34_11465"/>
<dbReference type="PANTHER" id="PTHR34631:SF3">
    <property type="entry name" value="ISSOD12 TRANSPOSASE TNPA_ISSOD12"/>
    <property type="match status" value="1"/>
</dbReference>
<feature type="domain" description="Transposase DDE" evidence="1">
    <location>
        <begin position="29"/>
        <end position="138"/>
    </location>
</feature>
<dbReference type="EMBL" id="CP017757">
    <property type="protein sequence ID" value="AQV94504.1"/>
    <property type="molecule type" value="Genomic_DNA"/>
</dbReference>
<dbReference type="NCBIfam" id="NF033579">
    <property type="entry name" value="transpos_IS5_2"/>
    <property type="match status" value="1"/>
</dbReference>
<dbReference type="AlphaFoldDB" id="A0A1U9UJZ6"/>
<reference evidence="2" key="2">
    <citation type="submission" date="2018-03" db="EMBL/GenBank/DDBJ databases">
        <title>Complete genome sequence of Cupriavidus necator strain NH9, a 3-chlorobenzoate degrader.</title>
        <authorList>
            <person name="Moriuchi R."/>
            <person name="Dohra H."/>
            <person name="Ogawa N."/>
        </authorList>
    </citation>
    <scope>NUCLEOTIDE SEQUENCE</scope>
    <source>
        <strain evidence="2">NH9</strain>
    </source>
</reference>
<dbReference type="InterPro" id="IPR025668">
    <property type="entry name" value="Tnp_DDE_dom"/>
</dbReference>
<dbReference type="OrthoDB" id="8451553at2"/>
<evidence type="ECO:0000313" key="4">
    <source>
        <dbReference type="Proteomes" id="UP000189627"/>
    </source>
</evidence>
<dbReference type="Pfam" id="PF13737">
    <property type="entry name" value="DDE_Tnp_1_5"/>
    <property type="match status" value="1"/>
</dbReference>
<reference evidence="4" key="1">
    <citation type="submission" date="2017-02" db="EMBL/GenBank/DDBJ databases">
        <title>Complete genome sequence of Cupriavidus necator strain NH9, a 3-chlorobenzoate degrader.</title>
        <authorList>
            <person name="Moriuchi R."/>
            <person name="Dohra H."/>
            <person name="Ogawa N."/>
        </authorList>
    </citation>
    <scope>NUCLEOTIDE SEQUENCE [LARGE SCALE GENOMIC DNA]</scope>
    <source>
        <strain evidence="3 4">NH9</strain>
    </source>
</reference>
<proteinExistence type="predicted"/>